<sequence length="102" mass="11988">MSFLPFFMENLTEDRELMTYLTYFLVANTKQLSPTYLSSHKWLLTAGLKEETTFRLDKEANSKMEFFQKRERLAMLLLSRFFKACAILAASENQPGSRSIRF</sequence>
<organism evidence="1 2">
    <name type="scientific">Mauremys mutica</name>
    <name type="common">yellowpond turtle</name>
    <dbReference type="NCBI Taxonomy" id="74926"/>
    <lineage>
        <taxon>Eukaryota</taxon>
        <taxon>Metazoa</taxon>
        <taxon>Chordata</taxon>
        <taxon>Craniata</taxon>
        <taxon>Vertebrata</taxon>
        <taxon>Euteleostomi</taxon>
        <taxon>Archelosauria</taxon>
        <taxon>Testudinata</taxon>
        <taxon>Testudines</taxon>
        <taxon>Cryptodira</taxon>
        <taxon>Durocryptodira</taxon>
        <taxon>Testudinoidea</taxon>
        <taxon>Geoemydidae</taxon>
        <taxon>Geoemydinae</taxon>
        <taxon>Mauremys</taxon>
    </lineage>
</organism>
<accession>A0A9D3X8B2</accession>
<dbReference type="EMBL" id="JAHDVG010000479">
    <property type="protein sequence ID" value="KAH1174776.1"/>
    <property type="molecule type" value="Genomic_DNA"/>
</dbReference>
<name>A0A9D3X8B2_9SAUR</name>
<comment type="caution">
    <text evidence="1">The sequence shown here is derived from an EMBL/GenBank/DDBJ whole genome shotgun (WGS) entry which is preliminary data.</text>
</comment>
<dbReference type="Proteomes" id="UP000827986">
    <property type="component" value="Unassembled WGS sequence"/>
</dbReference>
<evidence type="ECO:0000313" key="1">
    <source>
        <dbReference type="EMBL" id="KAH1174776.1"/>
    </source>
</evidence>
<proteinExistence type="predicted"/>
<protein>
    <submittedName>
        <fullName evidence="1">Uncharacterized protein</fullName>
    </submittedName>
</protein>
<reference evidence="1" key="1">
    <citation type="submission" date="2021-09" db="EMBL/GenBank/DDBJ databases">
        <title>The genome of Mauremys mutica provides insights into the evolution of semi-aquatic lifestyle.</title>
        <authorList>
            <person name="Gong S."/>
            <person name="Gao Y."/>
        </authorList>
    </citation>
    <scope>NUCLEOTIDE SEQUENCE</scope>
    <source>
        <strain evidence="1">MM-2020</strain>
        <tissue evidence="1">Muscle</tissue>
    </source>
</reference>
<dbReference type="AlphaFoldDB" id="A0A9D3X8B2"/>
<evidence type="ECO:0000313" key="2">
    <source>
        <dbReference type="Proteomes" id="UP000827986"/>
    </source>
</evidence>
<gene>
    <name evidence="1" type="ORF">KIL84_008767</name>
</gene>
<keyword evidence="2" id="KW-1185">Reference proteome</keyword>